<accession>A0ABU1IN92</accession>
<gene>
    <name evidence="2" type="ORF">JOE21_001879</name>
</gene>
<reference evidence="2 3" key="1">
    <citation type="submission" date="2023-07" db="EMBL/GenBank/DDBJ databases">
        <title>Genomic Encyclopedia of Type Strains, Phase IV (KMG-IV): sequencing the most valuable type-strain genomes for metagenomic binning, comparative biology and taxonomic classification.</title>
        <authorList>
            <person name="Goeker M."/>
        </authorList>
    </citation>
    <scope>NUCLEOTIDE SEQUENCE [LARGE SCALE GENOMIC DNA]</scope>
    <source>
        <strain evidence="2 3">DSM 45903</strain>
    </source>
</reference>
<sequence>MVMIWRSLTLVAITLALMWVTVLLGWYQPFSWQYSIRVIAGLYFLLAVFTSGLMSLPTTWKRRREKGVYQREDWSFIFLLVTVLLFGVSLAFT</sequence>
<feature type="transmembrane region" description="Helical" evidence="1">
    <location>
        <begin position="7"/>
        <end position="28"/>
    </location>
</feature>
<keyword evidence="1" id="KW-0472">Membrane</keyword>
<proteinExistence type="predicted"/>
<evidence type="ECO:0000313" key="2">
    <source>
        <dbReference type="EMBL" id="MDR6225873.1"/>
    </source>
</evidence>
<protein>
    <submittedName>
        <fullName evidence="2">Uncharacterized protein YhhL (DUF1145 family)</fullName>
    </submittedName>
</protein>
<keyword evidence="1" id="KW-0812">Transmembrane</keyword>
<keyword evidence="3" id="KW-1185">Reference proteome</keyword>
<evidence type="ECO:0000313" key="3">
    <source>
        <dbReference type="Proteomes" id="UP001185012"/>
    </source>
</evidence>
<evidence type="ECO:0000256" key="1">
    <source>
        <dbReference type="SAM" id="Phobius"/>
    </source>
</evidence>
<feature type="transmembrane region" description="Helical" evidence="1">
    <location>
        <begin position="34"/>
        <end position="53"/>
    </location>
</feature>
<keyword evidence="1" id="KW-1133">Transmembrane helix</keyword>
<name>A0ABU1IN92_9BACL</name>
<feature type="transmembrane region" description="Helical" evidence="1">
    <location>
        <begin position="74"/>
        <end position="92"/>
    </location>
</feature>
<dbReference type="RefSeq" id="WP_309865041.1">
    <property type="nucleotide sequence ID" value="NZ_JAVDQG010000004.1"/>
</dbReference>
<dbReference type="EMBL" id="JAVDQG010000004">
    <property type="protein sequence ID" value="MDR6225873.1"/>
    <property type="molecule type" value="Genomic_DNA"/>
</dbReference>
<dbReference type="Proteomes" id="UP001185012">
    <property type="component" value="Unassembled WGS sequence"/>
</dbReference>
<comment type="caution">
    <text evidence="2">The sequence shown here is derived from an EMBL/GenBank/DDBJ whole genome shotgun (WGS) entry which is preliminary data.</text>
</comment>
<organism evidence="2 3">
    <name type="scientific">Desmospora profundinema</name>
    <dbReference type="NCBI Taxonomy" id="1571184"/>
    <lineage>
        <taxon>Bacteria</taxon>
        <taxon>Bacillati</taxon>
        <taxon>Bacillota</taxon>
        <taxon>Bacilli</taxon>
        <taxon>Bacillales</taxon>
        <taxon>Thermoactinomycetaceae</taxon>
        <taxon>Desmospora</taxon>
    </lineage>
</organism>